<accession>A0A4R4RRV2</accession>
<dbReference type="PANTHER" id="PTHR33406">
    <property type="entry name" value="MEMBRANE PROTEIN MJ1562-RELATED"/>
    <property type="match status" value="1"/>
</dbReference>
<dbReference type="InterPro" id="IPR050545">
    <property type="entry name" value="Mycobact_MmpL"/>
</dbReference>
<protein>
    <recommendedName>
        <fullName evidence="9">SSD domain-containing protein</fullName>
    </recommendedName>
</protein>
<evidence type="ECO:0000313" key="11">
    <source>
        <dbReference type="Proteomes" id="UP000295621"/>
    </source>
</evidence>
<feature type="compositionally biased region" description="Basic and acidic residues" evidence="7">
    <location>
        <begin position="1"/>
        <end position="11"/>
    </location>
</feature>
<evidence type="ECO:0000256" key="7">
    <source>
        <dbReference type="SAM" id="MobiDB-lite"/>
    </source>
</evidence>
<feature type="domain" description="SSD" evidence="9">
    <location>
        <begin position="216"/>
        <end position="348"/>
    </location>
</feature>
<feature type="transmembrane region" description="Helical" evidence="8">
    <location>
        <begin position="662"/>
        <end position="687"/>
    </location>
</feature>
<evidence type="ECO:0000256" key="1">
    <source>
        <dbReference type="ARBA" id="ARBA00004651"/>
    </source>
</evidence>
<feature type="transmembrane region" description="Helical" evidence="8">
    <location>
        <begin position="294"/>
        <end position="315"/>
    </location>
</feature>
<dbReference type="EMBL" id="SMKL01000013">
    <property type="protein sequence ID" value="TDC52718.1"/>
    <property type="molecule type" value="Genomic_DNA"/>
</dbReference>
<dbReference type="Pfam" id="PF03176">
    <property type="entry name" value="MMPL"/>
    <property type="match status" value="2"/>
</dbReference>
<evidence type="ECO:0000256" key="4">
    <source>
        <dbReference type="ARBA" id="ARBA00022692"/>
    </source>
</evidence>
<comment type="similarity">
    <text evidence="2">Belongs to the resistance-nodulation-cell division (RND) (TC 2.A.6) family. MmpL subfamily.</text>
</comment>
<keyword evidence="3" id="KW-1003">Cell membrane</keyword>
<name>A0A4R4RRV2_9ACTN</name>
<dbReference type="InterPro" id="IPR004869">
    <property type="entry name" value="MMPL_dom"/>
</dbReference>
<gene>
    <name evidence="10" type="ORF">E1212_07605</name>
</gene>
<evidence type="ECO:0000256" key="6">
    <source>
        <dbReference type="ARBA" id="ARBA00023136"/>
    </source>
</evidence>
<organism evidence="10 11">
    <name type="scientific">Jiangella ureilytica</name>
    <dbReference type="NCBI Taxonomy" id="2530374"/>
    <lineage>
        <taxon>Bacteria</taxon>
        <taxon>Bacillati</taxon>
        <taxon>Actinomycetota</taxon>
        <taxon>Actinomycetes</taxon>
        <taxon>Jiangellales</taxon>
        <taxon>Jiangellaceae</taxon>
        <taxon>Jiangella</taxon>
    </lineage>
</organism>
<keyword evidence="6 8" id="KW-0472">Membrane</keyword>
<feature type="transmembrane region" description="Helical" evidence="8">
    <location>
        <begin position="327"/>
        <end position="348"/>
    </location>
</feature>
<reference evidence="10 11" key="1">
    <citation type="submission" date="2019-02" db="EMBL/GenBank/DDBJ databases">
        <title>Draft genome sequences of novel Actinobacteria.</title>
        <authorList>
            <person name="Sahin N."/>
            <person name="Ay H."/>
            <person name="Saygin H."/>
        </authorList>
    </citation>
    <scope>NUCLEOTIDE SEQUENCE [LARGE SCALE GENOMIC DNA]</scope>
    <source>
        <strain evidence="10 11">KC603</strain>
    </source>
</reference>
<feature type="transmembrane region" description="Helical" evidence="8">
    <location>
        <begin position="630"/>
        <end position="656"/>
    </location>
</feature>
<evidence type="ECO:0000259" key="9">
    <source>
        <dbReference type="PROSITE" id="PS50156"/>
    </source>
</evidence>
<comment type="caution">
    <text evidence="10">The sequence shown here is derived from an EMBL/GenBank/DDBJ whole genome shotgun (WGS) entry which is preliminary data.</text>
</comment>
<feature type="transmembrane region" description="Helical" evidence="8">
    <location>
        <begin position="589"/>
        <end position="609"/>
    </location>
</feature>
<dbReference type="AlphaFoldDB" id="A0A4R4RRV2"/>
<dbReference type="InterPro" id="IPR000731">
    <property type="entry name" value="SSD"/>
</dbReference>
<comment type="subcellular location">
    <subcellularLocation>
        <location evidence="1">Cell membrane</location>
        <topology evidence="1">Multi-pass membrane protein</topology>
    </subcellularLocation>
</comment>
<keyword evidence="5 8" id="KW-1133">Transmembrane helix</keyword>
<feature type="transmembrane region" description="Helical" evidence="8">
    <location>
        <begin position="218"/>
        <end position="239"/>
    </location>
</feature>
<feature type="transmembrane region" description="Helical" evidence="8">
    <location>
        <begin position="386"/>
        <end position="410"/>
    </location>
</feature>
<dbReference type="Gene3D" id="1.20.1640.10">
    <property type="entry name" value="Multidrug efflux transporter AcrB transmembrane domain"/>
    <property type="match status" value="2"/>
</dbReference>
<evidence type="ECO:0000256" key="8">
    <source>
        <dbReference type="SAM" id="Phobius"/>
    </source>
</evidence>
<keyword evidence="11" id="KW-1185">Reference proteome</keyword>
<feature type="domain" description="SSD" evidence="9">
    <location>
        <begin position="559"/>
        <end position="687"/>
    </location>
</feature>
<dbReference type="PROSITE" id="PS50156">
    <property type="entry name" value="SSD"/>
    <property type="match status" value="2"/>
</dbReference>
<feature type="transmembrane region" description="Helical" evidence="8">
    <location>
        <begin position="556"/>
        <end position="577"/>
    </location>
</feature>
<feature type="transmembrane region" description="Helical" evidence="8">
    <location>
        <begin position="251"/>
        <end position="273"/>
    </location>
</feature>
<dbReference type="SUPFAM" id="SSF82866">
    <property type="entry name" value="Multidrug efflux transporter AcrB transmembrane domain"/>
    <property type="match status" value="2"/>
</dbReference>
<evidence type="ECO:0000313" key="10">
    <source>
        <dbReference type="EMBL" id="TDC52718.1"/>
    </source>
</evidence>
<feature type="transmembrane region" description="Helical" evidence="8">
    <location>
        <begin position="194"/>
        <end position="211"/>
    </location>
</feature>
<keyword evidence="4 8" id="KW-0812">Transmembrane</keyword>
<dbReference type="OrthoDB" id="2365435at2"/>
<sequence length="735" mass="77364">MAVTTPERDGKPPAGGTRRRLGPLVCGRRSKWVVLVFWLAVLVVAFPLSAKLTGAQENDTASWLPGSAESTRVFEVQQDAFQTGEELPAIIVYERPGGITPEDQAKAADDAQAFADVDNVSGDVVGPIPSEDGEALQIIVPVDPGDGGWFALGDAVDEMNDIVSGGPDGLNAYVAGPAGVSADFADAFEGIDGTLLYAAMAVVIVILLFSYRSPVLWFIPVFSAFTALTAAQAVVYLLAEYANVTVNGQTAGILLVLVFGASTDYALLLIARYREELRRHEDRHEAMAFALHRAGPAIVASAATVAVGMLCLVAAEMNSTRGMGPVLAIGVVIGVSAMLTLLPALLVVTGRWVFWPLKPKFGSAEPTERGFWARIGRSIAHRPRSVWIVTSLALGAMALGLLGLNTGVIANKDAFVDTPASITGEEALARHFPAGTGSPVIVIADAPEADAVRQAFQDTDGIADVTDPTPVSDDLVYMEGTLEAAPDSPAAQDTVEAVRDSVHAVGDANALVGGNTAVALDAQNAASRDSLVIMPLVLAAVFVILMILLRAFVAPLVLIATVVLSFAAALGLSSLIFEHILGFAGADTAFPLFVFVFLVALGIDYNIFLMTRVHEEAKQHGTRRGALIGLAATGGVITSAGLVLAGTFAVLATLPVVAFAEIGIAVALGVLLDTLIVRSILVTALNLDLGQRMWWPSALSRSRSRRRRRRRASRRRSRSGRVREVREVAGVGAEF</sequence>
<feature type="transmembrane region" description="Helical" evidence="8">
    <location>
        <begin position="530"/>
        <end position="549"/>
    </location>
</feature>
<dbReference type="PANTHER" id="PTHR33406:SF6">
    <property type="entry name" value="MEMBRANE PROTEIN YDGH-RELATED"/>
    <property type="match status" value="1"/>
</dbReference>
<evidence type="ECO:0000256" key="2">
    <source>
        <dbReference type="ARBA" id="ARBA00010157"/>
    </source>
</evidence>
<feature type="region of interest" description="Disordered" evidence="7">
    <location>
        <begin position="1"/>
        <end position="20"/>
    </location>
</feature>
<dbReference type="Proteomes" id="UP000295621">
    <property type="component" value="Unassembled WGS sequence"/>
</dbReference>
<evidence type="ECO:0000256" key="5">
    <source>
        <dbReference type="ARBA" id="ARBA00022989"/>
    </source>
</evidence>
<proteinExistence type="inferred from homology"/>
<dbReference type="GO" id="GO:0005886">
    <property type="term" value="C:plasma membrane"/>
    <property type="evidence" value="ECO:0007669"/>
    <property type="project" value="UniProtKB-SubCell"/>
</dbReference>
<feature type="transmembrane region" description="Helical" evidence="8">
    <location>
        <begin position="32"/>
        <end position="50"/>
    </location>
</feature>
<dbReference type="RefSeq" id="WP_131980950.1">
    <property type="nucleotide sequence ID" value="NZ_SMKL01000013.1"/>
</dbReference>
<evidence type="ECO:0000256" key="3">
    <source>
        <dbReference type="ARBA" id="ARBA00022475"/>
    </source>
</evidence>